<accession>A0ACC1XDM4</accession>
<name>A0ACC1XDM4_MELAZ</name>
<reference evidence="1 2" key="1">
    <citation type="journal article" date="2023" name="Science">
        <title>Complex scaffold remodeling in plant triterpene biosynthesis.</title>
        <authorList>
            <person name="De La Pena R."/>
            <person name="Hodgson H."/>
            <person name="Liu J.C."/>
            <person name="Stephenson M.J."/>
            <person name="Martin A.C."/>
            <person name="Owen C."/>
            <person name="Harkess A."/>
            <person name="Leebens-Mack J."/>
            <person name="Jimenez L.E."/>
            <person name="Osbourn A."/>
            <person name="Sattely E.S."/>
        </authorList>
    </citation>
    <scope>NUCLEOTIDE SEQUENCE [LARGE SCALE GENOMIC DNA]</scope>
    <source>
        <strain evidence="2">cv. JPN11</strain>
        <tissue evidence="1">Leaf</tissue>
    </source>
</reference>
<proteinExistence type="predicted"/>
<protein>
    <submittedName>
        <fullName evidence="1">NAC domain protein</fullName>
    </submittedName>
</protein>
<dbReference type="EMBL" id="CM051403">
    <property type="protein sequence ID" value="KAJ4709507.1"/>
    <property type="molecule type" value="Genomic_DNA"/>
</dbReference>
<comment type="caution">
    <text evidence="1">The sequence shown here is derived from an EMBL/GenBank/DDBJ whole genome shotgun (WGS) entry which is preliminary data.</text>
</comment>
<sequence length="161" mass="18820">MASSSKSNAFPSCDEFKRDDKELVFHYLTGKMSGSTVGEGFRYIKDIDVYKYEPSKLSSLHDFCHGKMYFFSRLDKKYQRGTNVERQVRGGGFWRKTEETYEDIKATNGKSIARKTLLAYYQKDQASAPVKPQWLMKEYMLLDQNDKMLTPWTLCVVYEKP</sequence>
<evidence type="ECO:0000313" key="2">
    <source>
        <dbReference type="Proteomes" id="UP001164539"/>
    </source>
</evidence>
<keyword evidence="2" id="KW-1185">Reference proteome</keyword>
<dbReference type="Proteomes" id="UP001164539">
    <property type="component" value="Chromosome 10"/>
</dbReference>
<organism evidence="1 2">
    <name type="scientific">Melia azedarach</name>
    <name type="common">Chinaberry tree</name>
    <dbReference type="NCBI Taxonomy" id="155640"/>
    <lineage>
        <taxon>Eukaryota</taxon>
        <taxon>Viridiplantae</taxon>
        <taxon>Streptophyta</taxon>
        <taxon>Embryophyta</taxon>
        <taxon>Tracheophyta</taxon>
        <taxon>Spermatophyta</taxon>
        <taxon>Magnoliopsida</taxon>
        <taxon>eudicotyledons</taxon>
        <taxon>Gunneridae</taxon>
        <taxon>Pentapetalae</taxon>
        <taxon>rosids</taxon>
        <taxon>malvids</taxon>
        <taxon>Sapindales</taxon>
        <taxon>Meliaceae</taxon>
        <taxon>Melia</taxon>
    </lineage>
</organism>
<evidence type="ECO:0000313" key="1">
    <source>
        <dbReference type="EMBL" id="KAJ4709507.1"/>
    </source>
</evidence>
<gene>
    <name evidence="1" type="ORF">OWV82_019287</name>
</gene>